<organism evidence="2 3">
    <name type="scientific">Araneus ventricosus</name>
    <name type="common">Orbweaver spider</name>
    <name type="synonym">Epeira ventricosa</name>
    <dbReference type="NCBI Taxonomy" id="182803"/>
    <lineage>
        <taxon>Eukaryota</taxon>
        <taxon>Metazoa</taxon>
        <taxon>Ecdysozoa</taxon>
        <taxon>Arthropoda</taxon>
        <taxon>Chelicerata</taxon>
        <taxon>Arachnida</taxon>
        <taxon>Araneae</taxon>
        <taxon>Araneomorphae</taxon>
        <taxon>Entelegynae</taxon>
        <taxon>Araneoidea</taxon>
        <taxon>Araneidae</taxon>
        <taxon>Araneus</taxon>
    </lineage>
</organism>
<gene>
    <name evidence="2" type="ORF">AVEN_50062_1</name>
</gene>
<protein>
    <submittedName>
        <fullName evidence="2">Uncharacterized protein</fullName>
    </submittedName>
</protein>
<evidence type="ECO:0000256" key="1">
    <source>
        <dbReference type="SAM" id="MobiDB-lite"/>
    </source>
</evidence>
<accession>A0A4Y2GC37</accession>
<dbReference type="EMBL" id="BGPR01001288">
    <property type="protein sequence ID" value="GBM50168.1"/>
    <property type="molecule type" value="Genomic_DNA"/>
</dbReference>
<proteinExistence type="predicted"/>
<dbReference type="Proteomes" id="UP000499080">
    <property type="component" value="Unassembled WGS sequence"/>
</dbReference>
<evidence type="ECO:0000313" key="2">
    <source>
        <dbReference type="EMBL" id="GBM50168.1"/>
    </source>
</evidence>
<dbReference type="AlphaFoldDB" id="A0A4Y2GC37"/>
<feature type="region of interest" description="Disordered" evidence="1">
    <location>
        <begin position="45"/>
        <end position="64"/>
    </location>
</feature>
<keyword evidence="3" id="KW-1185">Reference proteome</keyword>
<feature type="region of interest" description="Disordered" evidence="1">
    <location>
        <begin position="92"/>
        <end position="115"/>
    </location>
</feature>
<feature type="compositionally biased region" description="Low complexity" evidence="1">
    <location>
        <begin position="45"/>
        <end position="55"/>
    </location>
</feature>
<comment type="caution">
    <text evidence="2">The sequence shown here is derived from an EMBL/GenBank/DDBJ whole genome shotgun (WGS) entry which is preliminary data.</text>
</comment>
<evidence type="ECO:0000313" key="3">
    <source>
        <dbReference type="Proteomes" id="UP000499080"/>
    </source>
</evidence>
<sequence>MPSIRKPENQFWSEKEFAFPTLREHLKGYFGTDLVILDSSQVMKTTPEPTTPLSELPRRNSGKSFDLHSFTTHQAYIAIGGCDTADLRWNRLSNLAPSPSGNEAETLPTGHSSPT</sequence>
<name>A0A4Y2GC37_ARAVE</name>
<reference evidence="2 3" key="1">
    <citation type="journal article" date="2019" name="Sci. Rep.">
        <title>Orb-weaving spider Araneus ventricosus genome elucidates the spidroin gene catalogue.</title>
        <authorList>
            <person name="Kono N."/>
            <person name="Nakamura H."/>
            <person name="Ohtoshi R."/>
            <person name="Moran D.A.P."/>
            <person name="Shinohara A."/>
            <person name="Yoshida Y."/>
            <person name="Fujiwara M."/>
            <person name="Mori M."/>
            <person name="Tomita M."/>
            <person name="Arakawa K."/>
        </authorList>
    </citation>
    <scope>NUCLEOTIDE SEQUENCE [LARGE SCALE GENOMIC DNA]</scope>
</reference>